<protein>
    <recommendedName>
        <fullName evidence="3">Sulfurtransferase</fullName>
        <ecNumber evidence="3">2.8.1.-</ecNumber>
    </recommendedName>
</protein>
<accession>A0A1M7JLR1</accession>
<organism evidence="6 7">
    <name type="scientific">Halomonas cupida</name>
    <dbReference type="NCBI Taxonomy" id="44933"/>
    <lineage>
        <taxon>Bacteria</taxon>
        <taxon>Pseudomonadati</taxon>
        <taxon>Pseudomonadota</taxon>
        <taxon>Gammaproteobacteria</taxon>
        <taxon>Oceanospirillales</taxon>
        <taxon>Halomonadaceae</taxon>
        <taxon>Halomonas</taxon>
    </lineage>
</organism>
<dbReference type="EMBL" id="BJXU01000094">
    <property type="protein sequence ID" value="GEN24559.1"/>
    <property type="molecule type" value="Genomic_DNA"/>
</dbReference>
<gene>
    <name evidence="5" type="ORF">HCU01_25080</name>
    <name evidence="6" type="ORF">SAMN05660971_03228</name>
</gene>
<dbReference type="STRING" id="44933.SAMN05660971_03228"/>
<feature type="active site" description="Cysteine persulfide intermediate" evidence="4">
    <location>
        <position position="116"/>
    </location>
</feature>
<reference evidence="5 8" key="2">
    <citation type="submission" date="2019-07" db="EMBL/GenBank/DDBJ databases">
        <title>Whole genome shotgun sequence of Halomonas cupida NBRC 102219.</title>
        <authorList>
            <person name="Hosoyama A."/>
            <person name="Uohara A."/>
            <person name="Ohji S."/>
            <person name="Ichikawa N."/>
        </authorList>
    </citation>
    <scope>NUCLEOTIDE SEQUENCE [LARGE SCALE GENOMIC DNA]</scope>
    <source>
        <strain evidence="5 8">NBRC 102219</strain>
    </source>
</reference>
<evidence type="ECO:0000313" key="6">
    <source>
        <dbReference type="EMBL" id="SHM54049.1"/>
    </source>
</evidence>
<dbReference type="EMBL" id="FRCA01000009">
    <property type="protein sequence ID" value="SHM54049.1"/>
    <property type="molecule type" value="Genomic_DNA"/>
</dbReference>
<dbReference type="GO" id="GO:0002143">
    <property type="term" value="P:tRNA wobble position uridine thiolation"/>
    <property type="evidence" value="ECO:0007669"/>
    <property type="project" value="TreeGrafter"/>
</dbReference>
<dbReference type="Gene3D" id="3.30.1420.10">
    <property type="match status" value="1"/>
</dbReference>
<dbReference type="SUPFAM" id="SSF69721">
    <property type="entry name" value="DsrC, the gamma subunit of dissimilatory sulfite reductase"/>
    <property type="match status" value="1"/>
</dbReference>
<dbReference type="PANTHER" id="PTHR37010">
    <property type="entry name" value="SULFURTRANSFERASE TUSE"/>
    <property type="match status" value="1"/>
</dbReference>
<dbReference type="GO" id="GO:0005737">
    <property type="term" value="C:cytoplasm"/>
    <property type="evidence" value="ECO:0007669"/>
    <property type="project" value="UniProtKB-SubCell"/>
</dbReference>
<dbReference type="Gene3D" id="1.10.10.370">
    <property type="entry name" value="DsrC-like protein, C-terminal domain"/>
    <property type="match status" value="1"/>
</dbReference>
<sequence>MASTEIARYLEVGQQRVALDPEGYLVDLTQWTPEVAEALAVEDGLTLTSDHWEVIDVLRNFYQRFEQAPAMRPLVKAVGQQLGADKGSSIFLMRLFPESPAKVGARLAGLPKPTNCL</sequence>
<dbReference type="PIRSF" id="PIRSF006223">
    <property type="entry name" value="DsrC_TusE"/>
    <property type="match status" value="1"/>
</dbReference>
<dbReference type="InterPro" id="IPR042072">
    <property type="entry name" value="DsrC-like_C"/>
</dbReference>
<dbReference type="Pfam" id="PF04358">
    <property type="entry name" value="DsrC"/>
    <property type="match status" value="1"/>
</dbReference>
<evidence type="ECO:0000313" key="8">
    <source>
        <dbReference type="Proteomes" id="UP000321726"/>
    </source>
</evidence>
<keyword evidence="2" id="KW-0963">Cytoplasm</keyword>
<dbReference type="NCBIfam" id="TIGR03342">
    <property type="entry name" value="dsrC_tusE_dsvC"/>
    <property type="match status" value="1"/>
</dbReference>
<dbReference type="OrthoDB" id="9786347at2"/>
<keyword evidence="3" id="KW-0808">Transferase</keyword>
<evidence type="ECO:0000256" key="3">
    <source>
        <dbReference type="PIRNR" id="PIRNR006223"/>
    </source>
</evidence>
<dbReference type="RefSeq" id="WP_073436246.1">
    <property type="nucleotide sequence ID" value="NZ_BJXU01000094.1"/>
</dbReference>
<dbReference type="Proteomes" id="UP000321726">
    <property type="component" value="Unassembled WGS sequence"/>
</dbReference>
<keyword evidence="8" id="KW-1185">Reference proteome</keyword>
<dbReference type="InterPro" id="IPR043163">
    <property type="entry name" value="DsrC-like_N"/>
</dbReference>
<comment type="similarity">
    <text evidence="3">Belongs to the dsrC/tusE family.</text>
</comment>
<dbReference type="GO" id="GO:0016740">
    <property type="term" value="F:transferase activity"/>
    <property type="evidence" value="ECO:0007669"/>
    <property type="project" value="UniProtKB-KW"/>
</dbReference>
<dbReference type="Proteomes" id="UP000184123">
    <property type="component" value="Unassembled WGS sequence"/>
</dbReference>
<evidence type="ECO:0000256" key="2">
    <source>
        <dbReference type="ARBA" id="ARBA00022490"/>
    </source>
</evidence>
<dbReference type="PANTHER" id="PTHR37010:SF1">
    <property type="entry name" value="SULFURTRANSFERASE TUSE"/>
    <property type="match status" value="1"/>
</dbReference>
<comment type="subcellular location">
    <subcellularLocation>
        <location evidence="1">Cytoplasm</location>
    </subcellularLocation>
</comment>
<evidence type="ECO:0000313" key="7">
    <source>
        <dbReference type="Proteomes" id="UP000184123"/>
    </source>
</evidence>
<dbReference type="GO" id="GO:0097163">
    <property type="term" value="F:sulfur carrier activity"/>
    <property type="evidence" value="ECO:0007669"/>
    <property type="project" value="TreeGrafter"/>
</dbReference>
<proteinExistence type="inferred from homology"/>
<dbReference type="EC" id="2.8.1.-" evidence="3"/>
<name>A0A1M7JLR1_9GAMM</name>
<dbReference type="InterPro" id="IPR025526">
    <property type="entry name" value="DsrC-like_dom_sf"/>
</dbReference>
<evidence type="ECO:0000256" key="4">
    <source>
        <dbReference type="PIRSR" id="PIRSR006223-50"/>
    </source>
</evidence>
<evidence type="ECO:0000313" key="5">
    <source>
        <dbReference type="EMBL" id="GEN24559.1"/>
    </source>
</evidence>
<dbReference type="InterPro" id="IPR007453">
    <property type="entry name" value="DsrC/TusE"/>
</dbReference>
<reference evidence="6 7" key="1">
    <citation type="submission" date="2016-11" db="EMBL/GenBank/DDBJ databases">
        <authorList>
            <person name="Jaros S."/>
            <person name="Januszkiewicz K."/>
            <person name="Wedrychowicz H."/>
        </authorList>
    </citation>
    <scope>NUCLEOTIDE SEQUENCE [LARGE SCALE GENOMIC DNA]</scope>
    <source>
        <strain evidence="6 7">DSM 4740</strain>
    </source>
</reference>
<comment type="function">
    <text evidence="3">Part of a sulfur-relay system.</text>
</comment>
<dbReference type="AlphaFoldDB" id="A0A1M7JLR1"/>
<evidence type="ECO:0000256" key="1">
    <source>
        <dbReference type="ARBA" id="ARBA00004496"/>
    </source>
</evidence>